<name>A0A0C3ANA1_SERVB</name>
<reference evidence="1 2" key="1">
    <citation type="submission" date="2014-04" db="EMBL/GenBank/DDBJ databases">
        <authorList>
            <consortium name="DOE Joint Genome Institute"/>
            <person name="Kuo A."/>
            <person name="Zuccaro A."/>
            <person name="Kohler A."/>
            <person name="Nagy L.G."/>
            <person name="Floudas D."/>
            <person name="Copeland A."/>
            <person name="Barry K.W."/>
            <person name="Cichocki N."/>
            <person name="Veneault-Fourrey C."/>
            <person name="LaButti K."/>
            <person name="Lindquist E.A."/>
            <person name="Lipzen A."/>
            <person name="Lundell T."/>
            <person name="Morin E."/>
            <person name="Murat C."/>
            <person name="Sun H."/>
            <person name="Tunlid A."/>
            <person name="Henrissat B."/>
            <person name="Grigoriev I.V."/>
            <person name="Hibbett D.S."/>
            <person name="Martin F."/>
            <person name="Nordberg H.P."/>
            <person name="Cantor M.N."/>
            <person name="Hua S.X."/>
        </authorList>
    </citation>
    <scope>NUCLEOTIDE SEQUENCE [LARGE SCALE GENOMIC DNA]</scope>
    <source>
        <strain evidence="1 2">MAFF 305830</strain>
    </source>
</reference>
<dbReference type="AlphaFoldDB" id="A0A0C3ANA1"/>
<dbReference type="HOGENOM" id="CLU_1278312_0_0_1"/>
<dbReference type="OrthoDB" id="3229088at2759"/>
<proteinExistence type="predicted"/>
<accession>A0A0C3ANA1</accession>
<gene>
    <name evidence="1" type="ORF">M408DRAFT_29526</name>
</gene>
<dbReference type="EMBL" id="KN824381">
    <property type="protein sequence ID" value="KIM21504.1"/>
    <property type="molecule type" value="Genomic_DNA"/>
</dbReference>
<reference evidence="2" key="2">
    <citation type="submission" date="2015-01" db="EMBL/GenBank/DDBJ databases">
        <title>Evolutionary Origins and Diversification of the Mycorrhizal Mutualists.</title>
        <authorList>
            <consortium name="DOE Joint Genome Institute"/>
            <consortium name="Mycorrhizal Genomics Consortium"/>
            <person name="Kohler A."/>
            <person name="Kuo A."/>
            <person name="Nagy L.G."/>
            <person name="Floudas D."/>
            <person name="Copeland A."/>
            <person name="Barry K.W."/>
            <person name="Cichocki N."/>
            <person name="Veneault-Fourrey C."/>
            <person name="LaButti K."/>
            <person name="Lindquist E.A."/>
            <person name="Lipzen A."/>
            <person name="Lundell T."/>
            <person name="Morin E."/>
            <person name="Murat C."/>
            <person name="Riley R."/>
            <person name="Ohm R."/>
            <person name="Sun H."/>
            <person name="Tunlid A."/>
            <person name="Henrissat B."/>
            <person name="Grigoriev I.V."/>
            <person name="Hibbett D.S."/>
            <person name="Martin F."/>
        </authorList>
    </citation>
    <scope>NUCLEOTIDE SEQUENCE [LARGE SCALE GENOMIC DNA]</scope>
    <source>
        <strain evidence="2">MAFF 305830</strain>
    </source>
</reference>
<dbReference type="Proteomes" id="UP000054097">
    <property type="component" value="Unassembled WGS sequence"/>
</dbReference>
<keyword evidence="2" id="KW-1185">Reference proteome</keyword>
<evidence type="ECO:0000313" key="1">
    <source>
        <dbReference type="EMBL" id="KIM21504.1"/>
    </source>
</evidence>
<organism evidence="1 2">
    <name type="scientific">Serendipita vermifera MAFF 305830</name>
    <dbReference type="NCBI Taxonomy" id="933852"/>
    <lineage>
        <taxon>Eukaryota</taxon>
        <taxon>Fungi</taxon>
        <taxon>Dikarya</taxon>
        <taxon>Basidiomycota</taxon>
        <taxon>Agaricomycotina</taxon>
        <taxon>Agaricomycetes</taxon>
        <taxon>Sebacinales</taxon>
        <taxon>Serendipitaceae</taxon>
        <taxon>Serendipita</taxon>
    </lineage>
</organism>
<evidence type="ECO:0000313" key="2">
    <source>
        <dbReference type="Proteomes" id="UP000054097"/>
    </source>
</evidence>
<protein>
    <submittedName>
        <fullName evidence="1">Uncharacterized protein</fullName>
    </submittedName>
</protein>
<sequence>MENYSSILSPPIDVLIQIFELTVEECPVPRISSLGTTTLHEKQTQAIVLASISRAWRAAALQTPRLWNTILISLDWDPNMVKEYWKWTIQRVKGVPVSLLIYDICEESRMQLEALDGSSMRFKDMTLSLKHPNDAVLFPATWREYDVGTLKVDVYRQFPGRHGPHESSTLLEFGQFAGRIRRLELHAWEPIPVSATRISNTCLLQLDIEYMQDIDM</sequence>